<proteinExistence type="predicted"/>
<sequence length="106" mass="11635">MDSPIPNYVPMKITQGAQMSGFQLLKRTAGSRLLWRRLLAAATTPKLLYRSRQTAGISGASPLVVRFGLECRRGRSPGNDACTETLLRTQAERLPATHGESVENHT</sequence>
<keyword evidence="2" id="KW-1185">Reference proteome</keyword>
<dbReference type="Proteomes" id="UP001152622">
    <property type="component" value="Chromosome 20"/>
</dbReference>
<name>A0A9Q1IDX6_SYNKA</name>
<evidence type="ECO:0000313" key="1">
    <source>
        <dbReference type="EMBL" id="KAJ8336089.1"/>
    </source>
</evidence>
<dbReference type="EMBL" id="JAINUF010000020">
    <property type="protein sequence ID" value="KAJ8336089.1"/>
    <property type="molecule type" value="Genomic_DNA"/>
</dbReference>
<protein>
    <submittedName>
        <fullName evidence="1">Uncharacterized protein</fullName>
    </submittedName>
</protein>
<reference evidence="1" key="1">
    <citation type="journal article" date="2023" name="Science">
        <title>Genome structures resolve the early diversification of teleost fishes.</title>
        <authorList>
            <person name="Parey E."/>
            <person name="Louis A."/>
            <person name="Montfort J."/>
            <person name="Bouchez O."/>
            <person name="Roques C."/>
            <person name="Iampietro C."/>
            <person name="Lluch J."/>
            <person name="Castinel A."/>
            <person name="Donnadieu C."/>
            <person name="Desvignes T."/>
            <person name="Floi Bucao C."/>
            <person name="Jouanno E."/>
            <person name="Wen M."/>
            <person name="Mejri S."/>
            <person name="Dirks R."/>
            <person name="Jansen H."/>
            <person name="Henkel C."/>
            <person name="Chen W.J."/>
            <person name="Zahm M."/>
            <person name="Cabau C."/>
            <person name="Klopp C."/>
            <person name="Thompson A.W."/>
            <person name="Robinson-Rechavi M."/>
            <person name="Braasch I."/>
            <person name="Lecointre G."/>
            <person name="Bobe J."/>
            <person name="Postlethwait J.H."/>
            <person name="Berthelot C."/>
            <person name="Roest Crollius H."/>
            <person name="Guiguen Y."/>
        </authorList>
    </citation>
    <scope>NUCLEOTIDE SEQUENCE</scope>
    <source>
        <strain evidence="1">WJC10195</strain>
    </source>
</reference>
<accession>A0A9Q1IDX6</accession>
<dbReference type="AlphaFoldDB" id="A0A9Q1IDX6"/>
<comment type="caution">
    <text evidence="1">The sequence shown here is derived from an EMBL/GenBank/DDBJ whole genome shotgun (WGS) entry which is preliminary data.</text>
</comment>
<evidence type="ECO:0000313" key="2">
    <source>
        <dbReference type="Proteomes" id="UP001152622"/>
    </source>
</evidence>
<gene>
    <name evidence="1" type="ORF">SKAU_G00394320</name>
</gene>
<organism evidence="1 2">
    <name type="scientific">Synaphobranchus kaupii</name>
    <name type="common">Kaup's arrowtooth eel</name>
    <dbReference type="NCBI Taxonomy" id="118154"/>
    <lineage>
        <taxon>Eukaryota</taxon>
        <taxon>Metazoa</taxon>
        <taxon>Chordata</taxon>
        <taxon>Craniata</taxon>
        <taxon>Vertebrata</taxon>
        <taxon>Euteleostomi</taxon>
        <taxon>Actinopterygii</taxon>
        <taxon>Neopterygii</taxon>
        <taxon>Teleostei</taxon>
        <taxon>Anguilliformes</taxon>
        <taxon>Synaphobranchidae</taxon>
        <taxon>Synaphobranchus</taxon>
    </lineage>
</organism>